<dbReference type="Proteomes" id="UP000257323">
    <property type="component" value="Unassembled WGS sequence"/>
</dbReference>
<evidence type="ECO:0000313" key="6">
    <source>
        <dbReference type="EMBL" id="RFT14781.1"/>
    </source>
</evidence>
<dbReference type="InterPro" id="IPR031549">
    <property type="entry name" value="ASH"/>
</dbReference>
<dbReference type="InterPro" id="IPR036116">
    <property type="entry name" value="FN3_sf"/>
</dbReference>
<keyword evidence="4" id="KW-1133">Transmembrane helix</keyword>
<dbReference type="InterPro" id="IPR013783">
    <property type="entry name" value="Ig-like_fold"/>
</dbReference>
<dbReference type="InterPro" id="IPR003961">
    <property type="entry name" value="FN3_dom"/>
</dbReference>
<dbReference type="AlphaFoldDB" id="A0A3E2BJ70"/>
<dbReference type="PANTHER" id="PTHR35580:SF1">
    <property type="entry name" value="PHYTASE-LIKE DOMAIN-CONTAINING PROTEIN"/>
    <property type="match status" value="1"/>
</dbReference>
<comment type="subcellular location">
    <subcellularLocation>
        <location evidence="1">Cytoplasm</location>
    </subcellularLocation>
</comment>
<dbReference type="SUPFAM" id="SSF49265">
    <property type="entry name" value="Fibronectin type III"/>
    <property type="match status" value="2"/>
</dbReference>
<name>A0A3E2BJ70_9BACT</name>
<dbReference type="Pfam" id="PF25778">
    <property type="entry name" value="DUF7948"/>
    <property type="match status" value="1"/>
</dbReference>
<evidence type="ECO:0000256" key="1">
    <source>
        <dbReference type="ARBA" id="ARBA00004496"/>
    </source>
</evidence>
<dbReference type="InterPro" id="IPR057708">
    <property type="entry name" value="DUF7948"/>
</dbReference>
<dbReference type="SMART" id="SM00060">
    <property type="entry name" value="FN3"/>
    <property type="match status" value="4"/>
</dbReference>
<evidence type="ECO:0000313" key="7">
    <source>
        <dbReference type="Proteomes" id="UP000257323"/>
    </source>
</evidence>
<evidence type="ECO:0000256" key="2">
    <source>
        <dbReference type="ARBA" id="ARBA00022490"/>
    </source>
</evidence>
<dbReference type="EMBL" id="QUAH01000020">
    <property type="protein sequence ID" value="RFT14781.1"/>
    <property type="molecule type" value="Genomic_DNA"/>
</dbReference>
<gene>
    <name evidence="6" type="ORF">OP8BY_2397</name>
</gene>
<evidence type="ECO:0000256" key="4">
    <source>
        <dbReference type="SAM" id="Phobius"/>
    </source>
</evidence>
<dbReference type="GO" id="GO:0005737">
    <property type="term" value="C:cytoplasm"/>
    <property type="evidence" value="ECO:0007669"/>
    <property type="project" value="UniProtKB-SubCell"/>
</dbReference>
<dbReference type="Gene3D" id="2.60.40.10">
    <property type="entry name" value="Immunoglobulins"/>
    <property type="match status" value="4"/>
</dbReference>
<reference evidence="6 7" key="1">
    <citation type="submission" date="2018-08" db="EMBL/GenBank/DDBJ databases">
        <title>Genome analysis of the thermophilic bacterium of the candidate phylum Aminicenantes from deep subsurface aquifer revealed its physiology and ecological role.</title>
        <authorList>
            <person name="Kadnikov V.V."/>
            <person name="Mardanov A.V."/>
            <person name="Beletsky A.V."/>
            <person name="Karnachuk O.V."/>
            <person name="Ravin N.V."/>
        </authorList>
    </citation>
    <scope>NUCLEOTIDE SEQUENCE [LARGE SCALE GENOMIC DNA]</scope>
    <source>
        <strain evidence="6">BY38</strain>
    </source>
</reference>
<dbReference type="NCBIfam" id="NF012200">
    <property type="entry name" value="choice_anch_D"/>
    <property type="match status" value="1"/>
</dbReference>
<comment type="caution">
    <text evidence="6">The sequence shown here is derived from an EMBL/GenBank/DDBJ whole genome shotgun (WGS) entry which is preliminary data.</text>
</comment>
<evidence type="ECO:0000259" key="5">
    <source>
        <dbReference type="PROSITE" id="PS50853"/>
    </source>
</evidence>
<evidence type="ECO:0000256" key="3">
    <source>
        <dbReference type="SAM" id="MobiDB-lite"/>
    </source>
</evidence>
<organism evidence="6 7">
    <name type="scientific">Candidatus Saccharicenans subterraneus</name>
    <dbReference type="NCBI Taxonomy" id="2508984"/>
    <lineage>
        <taxon>Bacteria</taxon>
        <taxon>Candidatus Aminicenantota</taxon>
        <taxon>Candidatus Aminicenantia</taxon>
        <taxon>Candidatus Aminicenantales</taxon>
        <taxon>Candidatus Saccharicenantaceae</taxon>
        <taxon>Candidatus Saccharicenans</taxon>
    </lineage>
</organism>
<protein>
    <submittedName>
        <fullName evidence="6">Cell surface protein</fullName>
    </submittedName>
</protein>
<keyword evidence="2" id="KW-0963">Cytoplasm</keyword>
<sequence>MKTRTTIFIVLVILVVAAVIGIRFLRGPGKSLQESGSPQAELPPASGGLASLRGAEVHWPLLFIPNRGQLDPRVAFYLQGGDKNIYFGPEGLTITMASLKEKGGTSPAGGDSGLKKAELPSRVTGVPGTAGQEREFRRWTVRMDFVGANPATVIKPLKQVETRMSYFRGGPDDWFSALPTYSLIRYEELWPGVDLYLKGNPGQLKCEFVVSPGADPSVIRLNYRGATEVKLNQKGQLEVATPAGSFIDEAPVAFQLKDGRKVPVEVKFEIIEKTVGENGLVNCLHGFKTGEYDRAEPLFIDPAVLVYSGFIGGSYNDRALAMAVDENGYVYLTGWTGSLDFPVAVGPDLTYNGPSLGTDAFVAKVHPSGSGLIYCGFLGGSNDDGGTGIAVDSAGNAYVCGYTKSGDFPVYGGPYTSPGANISLMSDAFVTKINASGTALVYSGYLGGSSTDIASSVAVDSSGRAYLCGTTESSDFPTKTGPDTSYNGQKDAFVCRVAATGASLDWSGFIGGTADDVGSGLALDSGGNVYLAGYTTSTQGQLFPVKTGPYLTHKGGLDAFVAKIAAAGNSITYCGYIGGTGDDYGAAVAVNASGEAFVAGATGSQSGFPLLVGPDLIYNGGVDAFICRVNQAGNGLIYSGYVGGSLDDFGLAVAVDSQGIAYLAGATDSSDFPVAGGPQSAYAGNRDAFLMAIKADGSGYYFSSFLGGSDREEANAVAALGDGNCYLAGFTRSWNFPVLVGPFLQPGGGVGQLAEDAFVARIYGLIPPVAPANLRQTAVTVSSVSLAWDDRSSNEDGFKIERKTGAAGTWSQIATVGANVTSFQNTGLSEGTVYYYRVRAYNSAGDSPYSNELNVLTLPAAPTNLVASAIHERRVNLSWTDNSGGESGFRLERKTGGGNWATLTNLAANVTSYPDTSVVETTTYTYRIFAFNASGDSAPSNEATVTTPALTVPIAPSNLQATALSATSARLTWVDNAYNEDGFKVERKTGAGGTWNQVGTAGVDATSFTDSGLSELTTYYYRVRAYNNAGDSDYSNEATVTTPENKPRLRVPVAGINFGNVNVCEAKDLTTSIYNDGGADLVVSTVARVSGAADFNYKSPVLPLTVPPFGSRTITISYAPSATGPGSAVFRISSNDPDNPTADFSVSGTGFIPVITVGLEVQKGTERAWIIRRDFGRLTITVNKEAPYTVARYRLWRKLAGGSFEVRKDFIESDFSSGRLVYVDKYLEKGKSYVYKVEALNCFDQVVATSAETGTTGSLLKEEILKRLDRTARD</sequence>
<feature type="domain" description="Fibronectin type-III" evidence="5">
    <location>
        <begin position="955"/>
        <end position="1045"/>
    </location>
</feature>
<dbReference type="Pfam" id="PF15780">
    <property type="entry name" value="ASH"/>
    <property type="match status" value="1"/>
</dbReference>
<dbReference type="PANTHER" id="PTHR35580">
    <property type="entry name" value="CELL SURFACE GLYCOPROTEIN (S-LAYER PROTEIN)-LIKE PROTEIN"/>
    <property type="match status" value="1"/>
</dbReference>
<accession>A0A3E2BJ70</accession>
<feature type="domain" description="Fibronectin type-III" evidence="5">
    <location>
        <begin position="770"/>
        <end position="860"/>
    </location>
</feature>
<feature type="region of interest" description="Disordered" evidence="3">
    <location>
        <begin position="103"/>
        <end position="130"/>
    </location>
</feature>
<dbReference type="CDD" id="cd00063">
    <property type="entry name" value="FN3"/>
    <property type="match status" value="3"/>
</dbReference>
<dbReference type="Pfam" id="PF00041">
    <property type="entry name" value="fn3"/>
    <property type="match status" value="3"/>
</dbReference>
<proteinExistence type="predicted"/>
<dbReference type="InterPro" id="IPR052918">
    <property type="entry name" value="Motility_Chemotaxis_Reg"/>
</dbReference>
<feature type="transmembrane region" description="Helical" evidence="4">
    <location>
        <begin position="7"/>
        <end position="25"/>
    </location>
</feature>
<feature type="domain" description="Fibronectin type-III" evidence="5">
    <location>
        <begin position="861"/>
        <end position="950"/>
    </location>
</feature>
<dbReference type="PROSITE" id="PS50853">
    <property type="entry name" value="FN3"/>
    <property type="match status" value="3"/>
</dbReference>
<dbReference type="Pfam" id="PF06739">
    <property type="entry name" value="SBBP"/>
    <property type="match status" value="2"/>
</dbReference>
<dbReference type="InterPro" id="IPR010620">
    <property type="entry name" value="SBBP_repeat"/>
</dbReference>
<keyword evidence="4" id="KW-0812">Transmembrane</keyword>
<keyword evidence="4" id="KW-0472">Membrane</keyword>